<protein>
    <recommendedName>
        <fullName evidence="5">DUF4369 domain-containing protein</fullName>
    </recommendedName>
</protein>
<dbReference type="AlphaFoldDB" id="A0A3S9MXB7"/>
<evidence type="ECO:0000256" key="1">
    <source>
        <dbReference type="SAM" id="Coils"/>
    </source>
</evidence>
<organism evidence="3 4">
    <name type="scientific">Nonlabens ponticola</name>
    <dbReference type="NCBI Taxonomy" id="2496866"/>
    <lineage>
        <taxon>Bacteria</taxon>
        <taxon>Pseudomonadati</taxon>
        <taxon>Bacteroidota</taxon>
        <taxon>Flavobacteriia</taxon>
        <taxon>Flavobacteriales</taxon>
        <taxon>Flavobacteriaceae</taxon>
        <taxon>Nonlabens</taxon>
    </lineage>
</organism>
<dbReference type="OrthoDB" id="639821at2"/>
<gene>
    <name evidence="3" type="ORF">EJ995_05920</name>
</gene>
<reference evidence="3 4" key="1">
    <citation type="submission" date="2018-12" db="EMBL/GenBank/DDBJ databases">
        <title>Complete genome of Nonlabens sp. MJ115.</title>
        <authorList>
            <person name="Choi H.S."/>
            <person name="Jung J."/>
        </authorList>
    </citation>
    <scope>NUCLEOTIDE SEQUENCE [LARGE SCALE GENOMIC DNA]</scope>
    <source>
        <strain evidence="3 4">MJ115</strain>
    </source>
</reference>
<feature type="signal peptide" evidence="2">
    <location>
        <begin position="1"/>
        <end position="18"/>
    </location>
</feature>
<feature type="coiled-coil region" evidence="1">
    <location>
        <begin position="131"/>
        <end position="165"/>
    </location>
</feature>
<evidence type="ECO:0008006" key="5">
    <source>
        <dbReference type="Google" id="ProtNLM"/>
    </source>
</evidence>
<keyword evidence="1" id="KW-0175">Coiled coil</keyword>
<feature type="chain" id="PRO_5019530237" description="DUF4369 domain-containing protein" evidence="2">
    <location>
        <begin position="19"/>
        <end position="292"/>
    </location>
</feature>
<keyword evidence="4" id="KW-1185">Reference proteome</keyword>
<proteinExistence type="predicted"/>
<name>A0A3S9MXB7_9FLAO</name>
<dbReference type="Proteomes" id="UP000279600">
    <property type="component" value="Chromosome"/>
</dbReference>
<evidence type="ECO:0000256" key="2">
    <source>
        <dbReference type="SAM" id="SignalP"/>
    </source>
</evidence>
<dbReference type="KEGG" id="noj:EJ995_05920"/>
<accession>A0A3S9MXB7</accession>
<keyword evidence="2" id="KW-0732">Signal</keyword>
<sequence>MKSLTTFLLLFNMLAATSQTVEYSGLIALPDSTFITYKVDIIENDGYISGYSYTDLNGPHESKNSIVGRYDDKSNHLEFREVDLIYTKSPIDELDFCYVYYSGQMRRLNGKSNLEGNFKSYYDDLEPCINGELMLQSAEKAERKLEKLKRKIDKTSRIADSVKQRLNESSFFNVNKRQGLKGGETLNVLWNSKVAYLEIWDPGTVDGDAMSISLNGKTLEKSYAPKKSKRKIPLILDKDQSKLTLIALTEGTEPPNTAQIRLTDGNGKEISMLSSFKVGEKVEVVFYFKDLK</sequence>
<evidence type="ECO:0000313" key="4">
    <source>
        <dbReference type="Proteomes" id="UP000279600"/>
    </source>
</evidence>
<dbReference type="RefSeq" id="WP_126446576.1">
    <property type="nucleotide sequence ID" value="NZ_CP034549.1"/>
</dbReference>
<dbReference type="EMBL" id="CP034549">
    <property type="protein sequence ID" value="AZQ43787.1"/>
    <property type="molecule type" value="Genomic_DNA"/>
</dbReference>
<evidence type="ECO:0000313" key="3">
    <source>
        <dbReference type="EMBL" id="AZQ43787.1"/>
    </source>
</evidence>